<accession>A0A516GRA4</accession>
<protein>
    <submittedName>
        <fullName evidence="2">DUF748 domain-containing protein</fullName>
    </submittedName>
</protein>
<dbReference type="Pfam" id="PF05359">
    <property type="entry name" value="DUF748"/>
    <property type="match status" value="1"/>
</dbReference>
<dbReference type="AlphaFoldDB" id="A0A516GRA4"/>
<gene>
    <name evidence="2" type="ORF">FNB79_08625</name>
</gene>
<keyword evidence="1" id="KW-0472">Membrane</keyword>
<dbReference type="RefSeq" id="WP_143380927.1">
    <property type="nucleotide sequence ID" value="NZ_CP041637.1"/>
</dbReference>
<evidence type="ECO:0000313" key="3">
    <source>
        <dbReference type="Proteomes" id="UP000319209"/>
    </source>
</evidence>
<sequence>MKNNKKWKIGGLICIVIIVLILIFLPIVIKNYTIKNSKALIGRQIDIDQLKLNYFTGSLQLINFKMFEADNTSEFIRLDTLIIDTEPYKYISNELVIEQFYIKGLVVHTARQDSIFNFDDLIAFYTTQPEDTLQDTESKPLKYTLKNLELKEAHFTFNDKNVNQITSIEDISFFIPYIGWNQEEKSNADLKFNFKNGGYFASKLNLNPIDGEYDASFTIRNLHLNSFYKYASQYANINSFKGFLNSEIKVEGNINDAITSTLSGSISVNDFKITDSNDQTFLALKNFRTRLKKIDYANSSYVIDSLSLSESYTYFQLDSVTNNFFKIFKIDQSSQESSHTVPTETTDTIKTADVHPQLYYAINHINVNKGKLDYTDNLTGEEFNYHLSDIEINSDSISSASNWVTIYSDMILNNRGTLKAKLSANPLKTDHAEIDITIEKFLLSDINIYSRHYLSHDILEGDFYYHTNTKIVNGELTSENNLLVKNAEVANTKNGLYNLPLKFALFLLKDKNGDVKLDVPVRGNMNDPKVSVGKIVGTTLKNLIIRTVASPVQFLGGLVGGDPKDLETIECTYLDTIPSDKALKQLNKLIKLENAKEGLKIKMSHYVDLDLQKDAIAFAEIGKAFNTETKQDYTKDKKAFKTYLQNKTASDSISVEAAILTLSRNLNLDSLATAYNSKLIKHTTAYLKEKNTFTHIEVLAADPREPEHTGSKSRFKITYDMLEPESVN</sequence>
<dbReference type="Proteomes" id="UP000319209">
    <property type="component" value="Chromosome"/>
</dbReference>
<dbReference type="InterPro" id="IPR008023">
    <property type="entry name" value="DUF748"/>
</dbReference>
<feature type="transmembrane region" description="Helical" evidence="1">
    <location>
        <begin position="9"/>
        <end position="29"/>
    </location>
</feature>
<evidence type="ECO:0000313" key="2">
    <source>
        <dbReference type="EMBL" id="QDO94039.1"/>
    </source>
</evidence>
<evidence type="ECO:0000256" key="1">
    <source>
        <dbReference type="SAM" id="Phobius"/>
    </source>
</evidence>
<dbReference type="OrthoDB" id="9806239at2"/>
<dbReference type="InterPro" id="IPR052894">
    <property type="entry name" value="AsmA-related"/>
</dbReference>
<dbReference type="PANTHER" id="PTHR30441">
    <property type="entry name" value="DUF748 DOMAIN-CONTAINING PROTEIN"/>
    <property type="match status" value="1"/>
</dbReference>
<name>A0A516GRA4_9FLAO</name>
<keyword evidence="1" id="KW-0812">Transmembrane</keyword>
<dbReference type="EMBL" id="CP041637">
    <property type="protein sequence ID" value="QDO94039.1"/>
    <property type="molecule type" value="Genomic_DNA"/>
</dbReference>
<dbReference type="GO" id="GO:0005886">
    <property type="term" value="C:plasma membrane"/>
    <property type="evidence" value="ECO:0007669"/>
    <property type="project" value="TreeGrafter"/>
</dbReference>
<dbReference type="GO" id="GO:0090313">
    <property type="term" value="P:regulation of protein targeting to membrane"/>
    <property type="evidence" value="ECO:0007669"/>
    <property type="project" value="TreeGrafter"/>
</dbReference>
<keyword evidence="3" id="KW-1185">Reference proteome</keyword>
<dbReference type="KEGG" id="fop:FNB79_08625"/>
<organism evidence="2 3">
    <name type="scientific">Formosa sediminum</name>
    <dbReference type="NCBI Taxonomy" id="2594004"/>
    <lineage>
        <taxon>Bacteria</taxon>
        <taxon>Pseudomonadati</taxon>
        <taxon>Bacteroidota</taxon>
        <taxon>Flavobacteriia</taxon>
        <taxon>Flavobacteriales</taxon>
        <taxon>Flavobacteriaceae</taxon>
        <taxon>Formosa</taxon>
    </lineage>
</organism>
<dbReference type="PANTHER" id="PTHR30441:SF8">
    <property type="entry name" value="DUF748 DOMAIN-CONTAINING PROTEIN"/>
    <property type="match status" value="1"/>
</dbReference>
<proteinExistence type="predicted"/>
<reference evidence="2 3" key="1">
    <citation type="submission" date="2019-07" db="EMBL/GenBank/DDBJ databases">
        <title>Genome sequencing for Formosa sp. PS13.</title>
        <authorList>
            <person name="Park S.-J."/>
        </authorList>
    </citation>
    <scope>NUCLEOTIDE SEQUENCE [LARGE SCALE GENOMIC DNA]</scope>
    <source>
        <strain evidence="2 3">PS13</strain>
    </source>
</reference>
<keyword evidence="1" id="KW-1133">Transmembrane helix</keyword>